<name>A0A212J591_9PROT</name>
<accession>A0A212J591</accession>
<dbReference type="EMBL" id="FLUO01000001">
    <property type="protein sequence ID" value="SBV94620.1"/>
    <property type="molecule type" value="Genomic_DNA"/>
</dbReference>
<dbReference type="AlphaFoldDB" id="A0A212J591"/>
<feature type="domain" description="DUF6898" evidence="1">
    <location>
        <begin position="2"/>
        <end position="55"/>
    </location>
</feature>
<proteinExistence type="predicted"/>
<dbReference type="Pfam" id="PF21839">
    <property type="entry name" value="DUF6898"/>
    <property type="match status" value="1"/>
</dbReference>
<reference evidence="2" key="1">
    <citation type="submission" date="2016-04" db="EMBL/GenBank/DDBJ databases">
        <authorList>
            <person name="Evans L.H."/>
            <person name="Alamgir A."/>
            <person name="Owens N."/>
            <person name="Weber N.D."/>
            <person name="Virtaneva K."/>
            <person name="Barbian K."/>
            <person name="Babar A."/>
            <person name="Rosenke K."/>
        </authorList>
    </citation>
    <scope>NUCLEOTIDE SEQUENCE</scope>
    <source>
        <strain evidence="2">86</strain>
    </source>
</reference>
<sequence>MAQVLFEMVRVGNAVKVTAIDPSSGTEAVVVGSASLSRYSLEQAALRKLERLLAKLREGR</sequence>
<gene>
    <name evidence="2" type="ORF">KL86APRO_10533</name>
</gene>
<dbReference type="InterPro" id="IPR054193">
    <property type="entry name" value="DUF6898"/>
</dbReference>
<evidence type="ECO:0000259" key="1">
    <source>
        <dbReference type="Pfam" id="PF21839"/>
    </source>
</evidence>
<protein>
    <recommendedName>
        <fullName evidence="1">DUF6898 domain-containing protein</fullName>
    </recommendedName>
</protein>
<organism evidence="2">
    <name type="scientific">uncultured Alphaproteobacteria bacterium</name>
    <dbReference type="NCBI Taxonomy" id="91750"/>
    <lineage>
        <taxon>Bacteria</taxon>
        <taxon>Pseudomonadati</taxon>
        <taxon>Pseudomonadota</taxon>
        <taxon>Alphaproteobacteria</taxon>
        <taxon>environmental samples</taxon>
    </lineage>
</organism>
<evidence type="ECO:0000313" key="2">
    <source>
        <dbReference type="EMBL" id="SBV94620.1"/>
    </source>
</evidence>